<dbReference type="GO" id="GO:0004519">
    <property type="term" value="F:endonuclease activity"/>
    <property type="evidence" value="ECO:0007669"/>
    <property type="project" value="UniProtKB-KW"/>
</dbReference>
<name>A0ABW5TIY3_9ENTE</name>
<keyword evidence="2" id="KW-0378">Hydrolase</keyword>
<dbReference type="Pfam" id="PF15515">
    <property type="entry name" value="MvaI_BcnI"/>
    <property type="match status" value="1"/>
</dbReference>
<reference evidence="3" key="1">
    <citation type="journal article" date="2019" name="Int. J. Syst. Evol. Microbiol.">
        <title>The Global Catalogue of Microorganisms (GCM) 10K type strain sequencing project: providing services to taxonomists for standard genome sequencing and annotation.</title>
        <authorList>
            <consortium name="The Broad Institute Genomics Platform"/>
            <consortium name="The Broad Institute Genome Sequencing Center for Infectious Disease"/>
            <person name="Wu L."/>
            <person name="Ma J."/>
        </authorList>
    </citation>
    <scope>NUCLEOTIDE SEQUENCE [LARGE SCALE GENOMIC DNA]</scope>
    <source>
        <strain evidence="3">TISTR 932</strain>
    </source>
</reference>
<feature type="domain" description="MvaI/BcnI restriction endonuclease" evidence="1">
    <location>
        <begin position="161"/>
        <end position="401"/>
    </location>
</feature>
<dbReference type="InterPro" id="IPR043004">
    <property type="entry name" value="MvaI_BcnI_cat"/>
</dbReference>
<organism evidence="2 3">
    <name type="scientific">Enterococcus camelliae</name>
    <dbReference type="NCBI Taxonomy" id="453959"/>
    <lineage>
        <taxon>Bacteria</taxon>
        <taxon>Bacillati</taxon>
        <taxon>Bacillota</taxon>
        <taxon>Bacilli</taxon>
        <taxon>Lactobacillales</taxon>
        <taxon>Enterococcaceae</taxon>
        <taxon>Enterococcus</taxon>
    </lineage>
</organism>
<dbReference type="EMBL" id="JBHUMO010000037">
    <property type="protein sequence ID" value="MFD2728889.1"/>
    <property type="molecule type" value="Genomic_DNA"/>
</dbReference>
<dbReference type="Proteomes" id="UP001597427">
    <property type="component" value="Unassembled WGS sequence"/>
</dbReference>
<protein>
    <submittedName>
        <fullName evidence="2">MvaI/BcnI family restriction endonuclease</fullName>
    </submittedName>
</protein>
<accession>A0ABW5TIY3</accession>
<sequence>MIFTPYVDELEVINEIHKYNDWEYSLIRLTSTMLEKNNTDANAIFRDMLYKKNLVDYEKLIFGGKNGIKLSASFLFNDWTQEHIMNFYRVNNKRGDRRFSIYGISDIVKSGLIREGDLLYMTIVNQHLVVLNVTRNTPTNEILGEVFGINIINEALARLISKVRDIAKFGYHINEFRTGKPSPRDAGDTLEKLLGIKANNSQEADFEGLIEIKSKTSKTMDTLFTLRPRFEGTPVASYEPKDRSRVSVFARLYGYESDKHPEHKSLYITIGSEKVPQNSFGFFLYVNEEDRIIELKKVNHIGKFEVTAFWTFDELEKELHKKHKTTIWLDVKTKMIGETAAFKYESAEVSRSPQFSTFLSLIQSGAVTYDWRGYTTPSGPYSGKNHGNAWRIKNKMRSLLFGSMEKVDLI</sequence>
<dbReference type="InterPro" id="IPR043005">
    <property type="entry name" value="MvaI_BcnI_rec"/>
</dbReference>
<dbReference type="RefSeq" id="WP_379980726.1">
    <property type="nucleotide sequence ID" value="NZ_JBHUMO010000037.1"/>
</dbReference>
<keyword evidence="2" id="KW-0540">Nuclease</keyword>
<gene>
    <name evidence="2" type="ORF">ACFSR0_05540</name>
</gene>
<evidence type="ECO:0000259" key="1">
    <source>
        <dbReference type="Pfam" id="PF15515"/>
    </source>
</evidence>
<dbReference type="Gene3D" id="3.30.70.3570">
    <property type="entry name" value="MvaI/BcnI restriction endonuclease, recognition domain"/>
    <property type="match status" value="1"/>
</dbReference>
<dbReference type="InterPro" id="IPR029127">
    <property type="entry name" value="MvaI_BcnI"/>
</dbReference>
<comment type="caution">
    <text evidence="2">The sequence shown here is derived from an EMBL/GenBank/DDBJ whole genome shotgun (WGS) entry which is preliminary data.</text>
</comment>
<evidence type="ECO:0000313" key="3">
    <source>
        <dbReference type="Proteomes" id="UP001597427"/>
    </source>
</evidence>
<keyword evidence="2" id="KW-0255">Endonuclease</keyword>
<dbReference type="Gene3D" id="3.40.210.20">
    <property type="entry name" value="MvaI/BcnI restriction endonuclease, catalytic domain"/>
    <property type="match status" value="1"/>
</dbReference>
<proteinExistence type="predicted"/>
<evidence type="ECO:0000313" key="2">
    <source>
        <dbReference type="EMBL" id="MFD2728889.1"/>
    </source>
</evidence>
<keyword evidence="3" id="KW-1185">Reference proteome</keyword>